<proteinExistence type="predicted"/>
<keyword evidence="1" id="KW-0812">Transmembrane</keyword>
<dbReference type="AlphaFoldDB" id="A0A242K5E2"/>
<reference evidence="3" key="2">
    <citation type="submission" date="2017-05" db="EMBL/GenBank/DDBJ databases">
        <authorList>
            <consortium name="The Broad Institute Genomics Platform"/>
            <consortium name="The Broad Institute Genomic Center for Infectious Diseases"/>
            <person name="Earl A."/>
            <person name="Manson A."/>
            <person name="Schwartman J."/>
            <person name="Gilmore M."/>
            <person name="Abouelleil A."/>
            <person name="Cao P."/>
            <person name="Chapman S."/>
            <person name="Cusick C."/>
            <person name="Shea T."/>
            <person name="Young S."/>
            <person name="Neafsey D."/>
            <person name="Nusbaum C."/>
            <person name="Birren B."/>
        </authorList>
    </citation>
    <scope>NUCLEOTIDE SEQUENCE</scope>
    <source>
        <strain evidence="3">9E7_DIV0242</strain>
    </source>
</reference>
<sequence>MKQPFSASDLFKSLIQQKVSPPRKEQTQTIWHWSLLILFSLLTYASLTQQLLLVVLLIGITALIKGPLMLLWGSIYSAVIAFFPPLAVILSLVFLLLNIEAVVKNWRITITGLFFYVYPLVGRLILSLTELEPRWLLLLWLTVGIISFHFLLKWLYRQNFGSRMLLWSIVSMPHSFFVLFLPKKLGRFRKNKLPNR</sequence>
<dbReference type="RefSeq" id="WP_086350084.1">
    <property type="nucleotide sequence ID" value="NZ_CP147247.1"/>
</dbReference>
<keyword evidence="4" id="KW-1185">Reference proteome</keyword>
<dbReference type="EMBL" id="CP147247">
    <property type="protein sequence ID" value="WYJ90005.1"/>
    <property type="molecule type" value="Genomic_DNA"/>
</dbReference>
<evidence type="ECO:0000256" key="1">
    <source>
        <dbReference type="SAM" id="Phobius"/>
    </source>
</evidence>
<dbReference type="Proteomes" id="UP000195141">
    <property type="component" value="Chromosome"/>
</dbReference>
<dbReference type="EMBL" id="NGMM01000005">
    <property type="protein sequence ID" value="OTP13604.1"/>
    <property type="molecule type" value="Genomic_DNA"/>
</dbReference>
<reference evidence="2" key="1">
    <citation type="submission" date="2017-05" db="EMBL/GenBank/DDBJ databases">
        <title>The Genome Sequence of Enterococcus sp. 9E7_DIV0242.</title>
        <authorList>
            <consortium name="The Broad Institute Genomics Platform"/>
            <consortium name="The Broad Institute Genomic Center for Infectious Diseases"/>
            <person name="Earl A."/>
            <person name="Manson A."/>
            <person name="Schwartman J."/>
            <person name="Gilmore M."/>
            <person name="Abouelleil A."/>
            <person name="Cao P."/>
            <person name="Chapman S."/>
            <person name="Cusick C."/>
            <person name="Shea T."/>
            <person name="Young S."/>
            <person name="Neafsey D."/>
            <person name="Nusbaum C."/>
            <person name="Birren B."/>
        </authorList>
    </citation>
    <scope>NUCLEOTIDE SEQUENCE [LARGE SCALE GENOMIC DNA]</scope>
    <source>
        <strain evidence="2">9E7_DIV0242</strain>
    </source>
</reference>
<keyword evidence="1" id="KW-1133">Transmembrane helix</keyword>
<name>A0A242K5E2_9ENTE</name>
<gene>
    <name evidence="3" type="ORF">A5888_001733</name>
    <name evidence="2" type="ORF">A5888_003082</name>
</gene>
<evidence type="ECO:0000313" key="4">
    <source>
        <dbReference type="Proteomes" id="UP000195141"/>
    </source>
</evidence>
<organism evidence="2">
    <name type="scientific">Candidatus Enterococcus clewellii</name>
    <dbReference type="NCBI Taxonomy" id="1834193"/>
    <lineage>
        <taxon>Bacteria</taxon>
        <taxon>Bacillati</taxon>
        <taxon>Bacillota</taxon>
        <taxon>Bacilli</taxon>
        <taxon>Lactobacillales</taxon>
        <taxon>Enterococcaceae</taxon>
        <taxon>Enterococcus</taxon>
    </lineage>
</organism>
<feature type="transmembrane region" description="Helical" evidence="1">
    <location>
        <begin position="105"/>
        <end position="126"/>
    </location>
</feature>
<reference evidence="3" key="3">
    <citation type="submission" date="2024-03" db="EMBL/GenBank/DDBJ databases">
        <title>The Genome Sequence of Enterococcus sp. DIV0242b.</title>
        <authorList>
            <consortium name="The Broad Institute Genomics Platform"/>
            <consortium name="The Broad Institute Microbial Omics Core"/>
            <consortium name="The Broad Institute Genomic Center for Infectious Diseases"/>
            <person name="Earl A."/>
            <person name="Manson A."/>
            <person name="Gilmore M."/>
            <person name="Schwartman J."/>
            <person name="Shea T."/>
            <person name="Abouelleil A."/>
            <person name="Cao P."/>
            <person name="Chapman S."/>
            <person name="Cusick C."/>
            <person name="Young S."/>
            <person name="Neafsey D."/>
            <person name="Nusbaum C."/>
            <person name="Birren B."/>
        </authorList>
    </citation>
    <scope>NUCLEOTIDE SEQUENCE</scope>
    <source>
        <strain evidence="3">9E7_DIV0242</strain>
    </source>
</reference>
<keyword evidence="1" id="KW-0472">Membrane</keyword>
<feature type="transmembrane region" description="Helical" evidence="1">
    <location>
        <begin position="30"/>
        <end position="63"/>
    </location>
</feature>
<dbReference type="OrthoDB" id="2194635at2"/>
<feature type="transmembrane region" description="Helical" evidence="1">
    <location>
        <begin position="75"/>
        <end position="99"/>
    </location>
</feature>
<accession>A0A242K5E2</accession>
<protein>
    <submittedName>
        <fullName evidence="2">Uncharacterized protein</fullName>
    </submittedName>
</protein>
<evidence type="ECO:0000313" key="3">
    <source>
        <dbReference type="EMBL" id="WYJ90005.1"/>
    </source>
</evidence>
<feature type="transmembrane region" description="Helical" evidence="1">
    <location>
        <begin position="135"/>
        <end position="152"/>
    </location>
</feature>
<feature type="transmembrane region" description="Helical" evidence="1">
    <location>
        <begin position="164"/>
        <end position="182"/>
    </location>
</feature>
<evidence type="ECO:0000313" key="2">
    <source>
        <dbReference type="EMBL" id="OTP13604.1"/>
    </source>
</evidence>